<dbReference type="SUPFAM" id="SSF52540">
    <property type="entry name" value="P-loop containing nucleoside triphosphate hydrolases"/>
    <property type="match status" value="1"/>
</dbReference>
<evidence type="ECO:0000313" key="1">
    <source>
        <dbReference type="EMBL" id="MFK2932715.1"/>
    </source>
</evidence>
<dbReference type="Gene3D" id="3.40.50.300">
    <property type="entry name" value="P-loop containing nucleotide triphosphate hydrolases"/>
    <property type="match status" value="1"/>
</dbReference>
<reference evidence="1 2" key="1">
    <citation type="submission" date="2020-10" db="EMBL/GenBank/DDBJ databases">
        <title>Phylogeny of dyella-like bacteria.</title>
        <authorList>
            <person name="Fu J."/>
        </authorList>
    </citation>
    <scope>NUCLEOTIDE SEQUENCE [LARGE SCALE GENOMIC DNA]</scope>
    <source>
        <strain evidence="1 2">DKC-1</strain>
    </source>
</reference>
<organism evidence="1 2">
    <name type="scientific">Dyella agri</name>
    <dbReference type="NCBI Taxonomy" id="1926869"/>
    <lineage>
        <taxon>Bacteria</taxon>
        <taxon>Pseudomonadati</taxon>
        <taxon>Pseudomonadota</taxon>
        <taxon>Gammaproteobacteria</taxon>
        <taxon>Lysobacterales</taxon>
        <taxon>Rhodanobacteraceae</taxon>
        <taxon>Dyella</taxon>
    </lineage>
</organism>
<accession>A0ABW8KL57</accession>
<dbReference type="Proteomes" id="UP001620397">
    <property type="component" value="Unassembled WGS sequence"/>
</dbReference>
<dbReference type="Pfam" id="PF13469">
    <property type="entry name" value="Sulfotransfer_3"/>
    <property type="match status" value="1"/>
</dbReference>
<dbReference type="RefSeq" id="WP_404542688.1">
    <property type="nucleotide sequence ID" value="NZ_JADIKL010000016.1"/>
</dbReference>
<proteinExistence type="predicted"/>
<keyword evidence="2" id="KW-1185">Reference proteome</keyword>
<protein>
    <submittedName>
        <fullName evidence="1">Sulfotransferase</fullName>
    </submittedName>
</protein>
<evidence type="ECO:0000313" key="2">
    <source>
        <dbReference type="Proteomes" id="UP001620397"/>
    </source>
</evidence>
<name>A0ABW8KL57_9GAMM</name>
<dbReference type="EMBL" id="JADIKL010000016">
    <property type="protein sequence ID" value="MFK2932715.1"/>
    <property type="molecule type" value="Genomic_DNA"/>
</dbReference>
<gene>
    <name evidence="1" type="ORF">ISP14_18210</name>
</gene>
<comment type="caution">
    <text evidence="1">The sequence shown here is derived from an EMBL/GenBank/DDBJ whole genome shotgun (WGS) entry which is preliminary data.</text>
</comment>
<sequence length="271" mass="30559">MNRQTHFISGLPRSGSSLLSAILRQNPRFHANISSPVASMFSTMLGEMSGRNEFSLFISDTQRQRILRGLFCNYYDELVDAEVVFDTHRSWCTRLGALNALLPGSRVIACVRQLPWVLDSIERLVRRNAFQPSSIFSYKAGGTVYSRVESLLSGEGLVGFAYNALKEAYFGEDTANLMLLQYETLVSTPPRALAAVYDFIGEPYFDHDFENVSLDNDEFDARAGTPGLHKIRPRVEANERKTLLPPDLAARFKDDAFWRNPKVNPRGVRIV</sequence>
<dbReference type="InterPro" id="IPR027417">
    <property type="entry name" value="P-loop_NTPase"/>
</dbReference>